<accession>A0ABX0PDZ4</accession>
<dbReference type="InterPro" id="IPR014710">
    <property type="entry name" value="RmlC-like_jellyroll"/>
</dbReference>
<keyword evidence="3 6" id="KW-0812">Transmembrane</keyword>
<evidence type="ECO:0000256" key="3">
    <source>
        <dbReference type="ARBA" id="ARBA00022692"/>
    </source>
</evidence>
<protein>
    <submittedName>
        <fullName evidence="8">Cyclic nucleotide-binding domain-containing protein</fullName>
    </submittedName>
</protein>
<feature type="transmembrane region" description="Helical" evidence="6">
    <location>
        <begin position="438"/>
        <end position="454"/>
    </location>
</feature>
<dbReference type="Gene3D" id="2.60.120.10">
    <property type="entry name" value="Jelly Rolls"/>
    <property type="match status" value="1"/>
</dbReference>
<dbReference type="Proteomes" id="UP000716322">
    <property type="component" value="Unassembled WGS sequence"/>
</dbReference>
<evidence type="ECO:0000313" key="8">
    <source>
        <dbReference type="EMBL" id="NIA55091.1"/>
    </source>
</evidence>
<feature type="transmembrane region" description="Helical" evidence="6">
    <location>
        <begin position="466"/>
        <end position="485"/>
    </location>
</feature>
<comment type="caution">
    <text evidence="8">The sequence shown here is derived from an EMBL/GenBank/DDBJ whole genome shotgun (WGS) entry which is preliminary data.</text>
</comment>
<feature type="transmembrane region" description="Helical" evidence="6">
    <location>
        <begin position="183"/>
        <end position="202"/>
    </location>
</feature>
<dbReference type="PROSITE" id="PS50042">
    <property type="entry name" value="CNMP_BINDING_3"/>
    <property type="match status" value="1"/>
</dbReference>
<dbReference type="Pfam" id="PF00939">
    <property type="entry name" value="Na_sulph_symp"/>
    <property type="match status" value="1"/>
</dbReference>
<dbReference type="PANTHER" id="PTHR42826">
    <property type="entry name" value="DICARBOXYLATE TRANSPORTER 2.1, CHLOROPLASTIC"/>
    <property type="match status" value="1"/>
</dbReference>
<dbReference type="CDD" id="cd00038">
    <property type="entry name" value="CAP_ED"/>
    <property type="match status" value="1"/>
</dbReference>
<comment type="subcellular location">
    <subcellularLocation>
        <location evidence="1">Membrane</location>
        <topology evidence="1">Multi-pass membrane protein</topology>
    </subcellularLocation>
</comment>
<dbReference type="SUPFAM" id="SSF51206">
    <property type="entry name" value="cAMP-binding domain-like"/>
    <property type="match status" value="1"/>
</dbReference>
<evidence type="ECO:0000256" key="4">
    <source>
        <dbReference type="ARBA" id="ARBA00022989"/>
    </source>
</evidence>
<organism evidence="8 9">
    <name type="scientific">Telluria antibiotica</name>
    <dbReference type="NCBI Taxonomy" id="2717319"/>
    <lineage>
        <taxon>Bacteria</taxon>
        <taxon>Pseudomonadati</taxon>
        <taxon>Pseudomonadota</taxon>
        <taxon>Betaproteobacteria</taxon>
        <taxon>Burkholderiales</taxon>
        <taxon>Oxalobacteraceae</taxon>
        <taxon>Telluria group</taxon>
        <taxon>Telluria</taxon>
    </lineage>
</organism>
<feature type="transmembrane region" description="Helical" evidence="6">
    <location>
        <begin position="547"/>
        <end position="566"/>
    </location>
</feature>
<reference evidence="8 9" key="1">
    <citation type="submission" date="2020-03" db="EMBL/GenBank/DDBJ databases">
        <title>Genome sequence of strain Massilia sp. TW-1.</title>
        <authorList>
            <person name="Chaudhary D.K."/>
        </authorList>
    </citation>
    <scope>NUCLEOTIDE SEQUENCE [LARGE SCALE GENOMIC DNA]</scope>
    <source>
        <strain evidence="8 9">TW-1</strain>
    </source>
</reference>
<comment type="similarity">
    <text evidence="2">Belongs to the SLC13A/DASS transporter (TC 2.A.47) family. DIT1 subfamily.</text>
</comment>
<proteinExistence type="inferred from homology"/>
<dbReference type="SMART" id="SM00100">
    <property type="entry name" value="cNMP"/>
    <property type="match status" value="1"/>
</dbReference>
<gene>
    <name evidence="8" type="ORF">HAV22_15750</name>
</gene>
<feature type="transmembrane region" description="Helical" evidence="6">
    <location>
        <begin position="156"/>
        <end position="177"/>
    </location>
</feature>
<dbReference type="Pfam" id="PF00027">
    <property type="entry name" value="cNMP_binding"/>
    <property type="match status" value="1"/>
</dbReference>
<evidence type="ECO:0000256" key="2">
    <source>
        <dbReference type="ARBA" id="ARBA00007349"/>
    </source>
</evidence>
<evidence type="ECO:0000313" key="9">
    <source>
        <dbReference type="Proteomes" id="UP000716322"/>
    </source>
</evidence>
<feature type="transmembrane region" description="Helical" evidence="6">
    <location>
        <begin position="491"/>
        <end position="515"/>
    </location>
</feature>
<keyword evidence="4 6" id="KW-1133">Transmembrane helix</keyword>
<sequence>MIDDDAATDAGRLQADPVIGRLGSAGLARLVAQASRRRVAAGTAVYAAGSPADCLYLLVDGAVALVSPQGRHRAVIAGRFGEEAASDTHAYLAGAVAVEDTTVLCLPRAALCALLAPHPALKTDLLLSLASNLAGETLTRTPPPAKPAQGGYRRHAATGWLFVIGAALVTLACAAGRGLDEGGVIFLAIFAATIAMWICNLVDDYIPALFALLATLLTGLVPVPVILSGFASDGFMMALSTLALGTVVVSSGLGYRVMLLLLRRLPNRQRWHNVGLFATGVLLTPIIPTANGRIALLAPFYTDMADNLRLAAGEHAATRLALSCFSGGTLFSAIFITSKSVNFAVFGLLSPQGQDHFQGAAWLQAALVTAAVLLAAHAAAATFGCRNGERPHLPRARLEAQCALLGPVTSRERAALAGIGFMVAGIATSSLHKVQAPWVGFAMLFGLLLCGTLDKKELKEKVDWTLLLYLSGIMGIVAAFNHLGLDRMLGTYLGALGATMRGDFALFVLLLYALVNVIRLAAPINATSVILATILMPLAQVNGVNEWLVGFIILVFSDVWWFPYQCSYYLQMRQANSGAVPYDERRFLWLNAFLNVARLLAVYASFPYWAMLGIR</sequence>
<feature type="transmembrane region" description="Helical" evidence="6">
    <location>
        <begin position="209"/>
        <end position="231"/>
    </location>
</feature>
<dbReference type="EMBL" id="JAAQOM010000009">
    <property type="protein sequence ID" value="NIA55091.1"/>
    <property type="molecule type" value="Genomic_DNA"/>
</dbReference>
<feature type="transmembrane region" description="Helical" evidence="6">
    <location>
        <begin position="237"/>
        <end position="262"/>
    </location>
</feature>
<dbReference type="InterPro" id="IPR001898">
    <property type="entry name" value="SLC13A/DASS"/>
</dbReference>
<keyword evidence="5 6" id="KW-0472">Membrane</keyword>
<evidence type="ECO:0000256" key="5">
    <source>
        <dbReference type="ARBA" id="ARBA00023136"/>
    </source>
</evidence>
<feature type="transmembrane region" description="Helical" evidence="6">
    <location>
        <begin position="361"/>
        <end position="385"/>
    </location>
</feature>
<evidence type="ECO:0000256" key="6">
    <source>
        <dbReference type="SAM" id="Phobius"/>
    </source>
</evidence>
<dbReference type="InterPro" id="IPR018490">
    <property type="entry name" value="cNMP-bd_dom_sf"/>
</dbReference>
<keyword evidence="9" id="KW-1185">Reference proteome</keyword>
<name>A0ABX0PDZ4_9BURK</name>
<dbReference type="RefSeq" id="WP_166860146.1">
    <property type="nucleotide sequence ID" value="NZ_JAAQOM010000009.1"/>
</dbReference>
<evidence type="ECO:0000256" key="1">
    <source>
        <dbReference type="ARBA" id="ARBA00004141"/>
    </source>
</evidence>
<dbReference type="InterPro" id="IPR000595">
    <property type="entry name" value="cNMP-bd_dom"/>
</dbReference>
<feature type="transmembrane region" description="Helical" evidence="6">
    <location>
        <begin position="587"/>
        <end position="610"/>
    </location>
</feature>
<feature type="domain" description="Cyclic nucleotide-binding" evidence="7">
    <location>
        <begin position="18"/>
        <end position="132"/>
    </location>
</feature>
<evidence type="ECO:0000259" key="7">
    <source>
        <dbReference type="PROSITE" id="PS50042"/>
    </source>
</evidence>
<dbReference type="InterPro" id="IPR030676">
    <property type="entry name" value="CitT-rel"/>
</dbReference>